<dbReference type="GO" id="GO:0034599">
    <property type="term" value="P:cellular response to oxidative stress"/>
    <property type="evidence" value="ECO:0007669"/>
    <property type="project" value="TreeGrafter"/>
</dbReference>
<dbReference type="PROSITE" id="PS51354">
    <property type="entry name" value="GLUTAREDOXIN_2"/>
    <property type="match status" value="1"/>
</dbReference>
<dbReference type="GO" id="GO:0004602">
    <property type="term" value="F:glutathione peroxidase activity"/>
    <property type="evidence" value="ECO:0007669"/>
    <property type="project" value="UniProtKB-EC"/>
</dbReference>
<proteinExistence type="predicted"/>
<dbReference type="InterPro" id="IPR017937">
    <property type="entry name" value="Thioredoxin_CS"/>
</dbReference>
<feature type="compositionally biased region" description="Low complexity" evidence="5">
    <location>
        <begin position="345"/>
        <end position="359"/>
    </location>
</feature>
<feature type="compositionally biased region" description="Polar residues" evidence="5">
    <location>
        <begin position="109"/>
        <end position="124"/>
    </location>
</feature>
<dbReference type="NCBIfam" id="TIGR02180">
    <property type="entry name" value="GRX_euk"/>
    <property type="match status" value="1"/>
</dbReference>
<evidence type="ECO:0000256" key="1">
    <source>
        <dbReference type="ARBA" id="ARBA00000217"/>
    </source>
</evidence>
<accession>A0A5N7CAZ3</accession>
<comment type="catalytic activity">
    <reaction evidence="3">
        <text>1-chloro-2,4-dinitrobenzene + glutathione = 2,4-dinitrophenyl-S-glutathione + chloride + H(+)</text>
        <dbReference type="Rhea" id="RHEA:51220"/>
        <dbReference type="ChEBI" id="CHEBI:15378"/>
        <dbReference type="ChEBI" id="CHEBI:17996"/>
        <dbReference type="ChEBI" id="CHEBI:34718"/>
        <dbReference type="ChEBI" id="CHEBI:57925"/>
        <dbReference type="ChEBI" id="CHEBI:133977"/>
        <dbReference type="EC" id="2.5.1.18"/>
    </reaction>
</comment>
<dbReference type="GO" id="GO:0005737">
    <property type="term" value="C:cytoplasm"/>
    <property type="evidence" value="ECO:0007669"/>
    <property type="project" value="TreeGrafter"/>
</dbReference>
<feature type="compositionally biased region" description="Low complexity" evidence="5">
    <location>
        <begin position="328"/>
        <end position="337"/>
    </location>
</feature>
<feature type="region of interest" description="Disordered" evidence="5">
    <location>
        <begin position="171"/>
        <end position="198"/>
    </location>
</feature>
<feature type="compositionally biased region" description="Basic and acidic residues" evidence="5">
    <location>
        <begin position="81"/>
        <end position="92"/>
    </location>
</feature>
<sequence length="631" mass="68920">MAGAAAAAFSSDVWLSSGVDSGQHQWEFSVPIIPNSTTRRSKSRSSYESTNRSRRNSRGSRSSSLSKHAYAQESGYLSSRGRREVSHGRRGSETGSSRDIYGQDAANRSIGNVRNSEDTYNGSLRKSDTKEDVGSYPGDTDEKNWIHRDKLAKIESEELQQILFQRRVGSGSIRSGRGKNHEVHPNEVTTPPTEPLEPWPVLHEGARDITGSTIPLENDERNHWDLRRPDEIAAEDGASSIYRNPGLRKSSSRIPIPTASPAPISPEHLGREFPMQRSRANTISDEETLSFGMPRRASEPITVDSTDASPPTAGSRPASRGVQAQFNAAKKAPAKGAGTRKISAPASTRKPTPRSRTTSNNNSQRATKPGDRPTTAVNRPEGDPPWLATMYKPDPRLPPDQQMLPTHAKRMQQEQWEKEGKTPTTYDRAFAPLAVGHDGIKPVEKVEKVETEKVEEQKPSQPEPAPPIAPKSPDPSNRPNTSTGYSPMPKLQEPPQAALTPKWSPPVLPTISSIFTRLFGSFAGPSPAAMSAAKTKAQNIINENAVVVFSKSYCPYCVASKKLLNDLKAKYVAIELDHEKDGAALQDALEEITNQRTVPNIFIKQQHIGGNSDLQARKGELPALLKAAGAL</sequence>
<dbReference type="PANTHER" id="PTHR45694">
    <property type="entry name" value="GLUTAREDOXIN 2"/>
    <property type="match status" value="1"/>
</dbReference>
<dbReference type="InterPro" id="IPR014025">
    <property type="entry name" value="Glutaredoxin_subgr"/>
</dbReference>
<dbReference type="InterPro" id="IPR011899">
    <property type="entry name" value="Glutaredoxin_euk/vir"/>
</dbReference>
<feature type="compositionally biased region" description="Basic and acidic residues" evidence="5">
    <location>
        <begin position="411"/>
        <end position="421"/>
    </location>
</feature>
<dbReference type="SUPFAM" id="SSF52833">
    <property type="entry name" value="Thioredoxin-like"/>
    <property type="match status" value="1"/>
</dbReference>
<feature type="region of interest" description="Disordered" evidence="5">
    <location>
        <begin position="448"/>
        <end position="503"/>
    </location>
</feature>
<evidence type="ECO:0000313" key="7">
    <source>
        <dbReference type="EMBL" id="KAE8391295.1"/>
    </source>
</evidence>
<evidence type="ECO:0000259" key="6">
    <source>
        <dbReference type="Pfam" id="PF00462"/>
    </source>
</evidence>
<feature type="region of interest" description="Disordered" evidence="5">
    <location>
        <begin position="236"/>
        <end position="270"/>
    </location>
</feature>
<feature type="compositionally biased region" description="Basic and acidic residues" evidence="5">
    <location>
        <begin position="448"/>
        <end position="458"/>
    </location>
</feature>
<name>A0A5N7CAZ3_PETAA</name>
<gene>
    <name evidence="7" type="ORF">BDV23DRAFT_171690</name>
</gene>
<reference evidence="7" key="1">
    <citation type="submission" date="2019-04" db="EMBL/GenBank/DDBJ databases">
        <title>Friends and foes A comparative genomics studyof 23 Aspergillus species from section Flavi.</title>
        <authorList>
            <consortium name="DOE Joint Genome Institute"/>
            <person name="Kjaerbolling I."/>
            <person name="Vesth T."/>
            <person name="Frisvad J.C."/>
            <person name="Nybo J.L."/>
            <person name="Theobald S."/>
            <person name="Kildgaard S."/>
            <person name="Isbrandt T."/>
            <person name="Kuo A."/>
            <person name="Sato A."/>
            <person name="Lyhne E.K."/>
            <person name="Kogle M.E."/>
            <person name="Wiebenga A."/>
            <person name="Kun R.S."/>
            <person name="Lubbers R.J."/>
            <person name="Makela M.R."/>
            <person name="Barry K."/>
            <person name="Chovatia M."/>
            <person name="Clum A."/>
            <person name="Daum C."/>
            <person name="Haridas S."/>
            <person name="He G."/>
            <person name="LaButti K."/>
            <person name="Lipzen A."/>
            <person name="Mondo S."/>
            <person name="Riley R."/>
            <person name="Salamov A."/>
            <person name="Simmons B.A."/>
            <person name="Magnuson J.K."/>
            <person name="Henrissat B."/>
            <person name="Mortensen U.H."/>
            <person name="Larsen T.O."/>
            <person name="Devries R.P."/>
            <person name="Grigoriev I.V."/>
            <person name="Machida M."/>
            <person name="Baker S.E."/>
            <person name="Andersen M.R."/>
        </authorList>
    </citation>
    <scope>NUCLEOTIDE SEQUENCE [LARGE SCALE GENOMIC DNA]</scope>
    <source>
        <strain evidence="7">IBT 14317</strain>
    </source>
</reference>
<dbReference type="GO" id="GO:0004364">
    <property type="term" value="F:glutathione transferase activity"/>
    <property type="evidence" value="ECO:0007669"/>
    <property type="project" value="UniProtKB-EC"/>
</dbReference>
<dbReference type="Proteomes" id="UP000326877">
    <property type="component" value="Unassembled WGS sequence"/>
</dbReference>
<dbReference type="PANTHER" id="PTHR45694:SF18">
    <property type="entry name" value="GLUTAREDOXIN-1-RELATED"/>
    <property type="match status" value="1"/>
</dbReference>
<dbReference type="PRINTS" id="PR00160">
    <property type="entry name" value="GLUTAREDOXIN"/>
</dbReference>
<dbReference type="OrthoDB" id="418495at2759"/>
<dbReference type="FunFam" id="3.40.30.10:FF:000026">
    <property type="entry name" value="Glutaredoxin 2"/>
    <property type="match status" value="1"/>
</dbReference>
<dbReference type="CDD" id="cd03419">
    <property type="entry name" value="GRX_GRXh_1_2_like"/>
    <property type="match status" value="1"/>
</dbReference>
<keyword evidence="2" id="KW-0676">Redox-active center</keyword>
<dbReference type="Gene3D" id="3.40.30.10">
    <property type="entry name" value="Glutaredoxin"/>
    <property type="match status" value="1"/>
</dbReference>
<evidence type="ECO:0000256" key="3">
    <source>
        <dbReference type="ARBA" id="ARBA00035808"/>
    </source>
</evidence>
<protein>
    <recommendedName>
        <fullName evidence="6">Glutaredoxin domain-containing protein</fullName>
    </recommendedName>
</protein>
<feature type="region of interest" description="Disordered" evidence="5">
    <location>
        <begin position="25"/>
        <end position="141"/>
    </location>
</feature>
<dbReference type="GO" id="GO:0005634">
    <property type="term" value="C:nucleus"/>
    <property type="evidence" value="ECO:0007669"/>
    <property type="project" value="TreeGrafter"/>
</dbReference>
<feature type="region of interest" description="Disordered" evidence="5">
    <location>
        <begin position="283"/>
        <end position="424"/>
    </location>
</feature>
<dbReference type="InterPro" id="IPR036249">
    <property type="entry name" value="Thioredoxin-like_sf"/>
</dbReference>
<dbReference type="GO" id="GO:0015038">
    <property type="term" value="F:glutathione disulfide oxidoreductase activity"/>
    <property type="evidence" value="ECO:0007669"/>
    <property type="project" value="TreeGrafter"/>
</dbReference>
<comment type="catalytic activity">
    <reaction evidence="1">
        <text>2 glutathione + H2O2 = glutathione disulfide + 2 H2O</text>
        <dbReference type="Rhea" id="RHEA:16833"/>
        <dbReference type="ChEBI" id="CHEBI:15377"/>
        <dbReference type="ChEBI" id="CHEBI:16240"/>
        <dbReference type="ChEBI" id="CHEBI:57925"/>
        <dbReference type="ChEBI" id="CHEBI:58297"/>
        <dbReference type="EC" id="1.11.1.9"/>
    </reaction>
</comment>
<feature type="domain" description="Glutaredoxin" evidence="6">
    <location>
        <begin position="546"/>
        <end position="608"/>
    </location>
</feature>
<dbReference type="AlphaFoldDB" id="A0A5N7CAZ3"/>
<organism evidence="7">
    <name type="scientific">Petromyces alliaceus</name>
    <name type="common">Aspergillus alliaceus</name>
    <dbReference type="NCBI Taxonomy" id="209559"/>
    <lineage>
        <taxon>Eukaryota</taxon>
        <taxon>Fungi</taxon>
        <taxon>Dikarya</taxon>
        <taxon>Ascomycota</taxon>
        <taxon>Pezizomycotina</taxon>
        <taxon>Eurotiomycetes</taxon>
        <taxon>Eurotiomycetidae</taxon>
        <taxon>Eurotiales</taxon>
        <taxon>Aspergillaceae</taxon>
        <taxon>Aspergillus</taxon>
        <taxon>Aspergillus subgen. Circumdati</taxon>
    </lineage>
</organism>
<dbReference type="EMBL" id="ML735246">
    <property type="protein sequence ID" value="KAE8391295.1"/>
    <property type="molecule type" value="Genomic_DNA"/>
</dbReference>
<evidence type="ECO:0000256" key="5">
    <source>
        <dbReference type="SAM" id="MobiDB-lite"/>
    </source>
</evidence>
<dbReference type="InterPro" id="IPR002109">
    <property type="entry name" value="Glutaredoxin"/>
</dbReference>
<evidence type="ECO:0000256" key="4">
    <source>
        <dbReference type="ARBA" id="ARBA00047960"/>
    </source>
</evidence>
<dbReference type="PROSITE" id="PS00194">
    <property type="entry name" value="THIOREDOXIN_1"/>
    <property type="match status" value="1"/>
</dbReference>
<dbReference type="Pfam" id="PF00462">
    <property type="entry name" value="Glutaredoxin"/>
    <property type="match status" value="1"/>
</dbReference>
<evidence type="ECO:0000256" key="2">
    <source>
        <dbReference type="ARBA" id="ARBA00023284"/>
    </source>
</evidence>
<feature type="compositionally biased region" description="Pro residues" evidence="5">
    <location>
        <begin position="461"/>
        <end position="473"/>
    </location>
</feature>
<comment type="catalytic activity">
    <reaction evidence="4">
        <text>RX + glutathione = an S-substituted glutathione + a halide anion + H(+)</text>
        <dbReference type="Rhea" id="RHEA:16437"/>
        <dbReference type="ChEBI" id="CHEBI:15378"/>
        <dbReference type="ChEBI" id="CHEBI:16042"/>
        <dbReference type="ChEBI" id="CHEBI:17792"/>
        <dbReference type="ChEBI" id="CHEBI:57925"/>
        <dbReference type="ChEBI" id="CHEBI:90779"/>
        <dbReference type="EC" id="2.5.1.18"/>
    </reaction>
</comment>